<dbReference type="Pfam" id="PF00535">
    <property type="entry name" value="Glycos_transf_2"/>
    <property type="match status" value="1"/>
</dbReference>
<sequence length="272" mass="32622">MNTPLFTVVIPTYNRANMVKKAIDSVMNQTYKGWKLLIIDDVSTDKTKKVVSPYLMIPHVHYHCMEKNGGISRVMNTALMMVDTPYLVQLDSDDWLPRTALSAIARRIYRDSGNTAMFYGNLRVWRIGKQKKSSKPGAKTYFHVRHKSFPNKYSFLKYNRWMVAPRCYRVDALREVGGWDTSDKYHGRIMEDRRIILRLIERYPIKWIDRTLYNRTKHIGQLTDRKTIRKRNYLRRKTFNFYLEKWGNKYKAKFGYNNGYLVIRKLKRRRKR</sequence>
<dbReference type="GO" id="GO:0016740">
    <property type="term" value="F:transferase activity"/>
    <property type="evidence" value="ECO:0007669"/>
    <property type="project" value="UniProtKB-KW"/>
</dbReference>
<name>A0A3M8CWM4_9BACL</name>
<dbReference type="CDD" id="cd00761">
    <property type="entry name" value="Glyco_tranf_GTA_type"/>
    <property type="match status" value="1"/>
</dbReference>
<gene>
    <name evidence="2" type="ORF">EDM56_27150</name>
</gene>
<evidence type="ECO:0000313" key="2">
    <source>
        <dbReference type="EMBL" id="RNB80093.1"/>
    </source>
</evidence>
<protein>
    <submittedName>
        <fullName evidence="2">Glycosyltransferase family 2 protein</fullName>
    </submittedName>
</protein>
<dbReference type="InterPro" id="IPR050834">
    <property type="entry name" value="Glycosyltransf_2"/>
</dbReference>
<dbReference type="PANTHER" id="PTHR43685:SF2">
    <property type="entry name" value="GLYCOSYLTRANSFERASE 2-LIKE DOMAIN-CONTAINING PROTEIN"/>
    <property type="match status" value="1"/>
</dbReference>
<accession>A0A3M8CWM4</accession>
<evidence type="ECO:0000259" key="1">
    <source>
        <dbReference type="Pfam" id="PF00535"/>
    </source>
</evidence>
<proteinExistence type="predicted"/>
<organism evidence="2 3">
    <name type="scientific">Brevibacillus fluminis</name>
    <dbReference type="NCBI Taxonomy" id="511487"/>
    <lineage>
        <taxon>Bacteria</taxon>
        <taxon>Bacillati</taxon>
        <taxon>Bacillota</taxon>
        <taxon>Bacilli</taxon>
        <taxon>Bacillales</taxon>
        <taxon>Paenibacillaceae</taxon>
        <taxon>Brevibacillus</taxon>
    </lineage>
</organism>
<dbReference type="Gene3D" id="3.90.550.10">
    <property type="entry name" value="Spore Coat Polysaccharide Biosynthesis Protein SpsA, Chain A"/>
    <property type="match status" value="1"/>
</dbReference>
<feature type="domain" description="Glycosyltransferase 2-like" evidence="1">
    <location>
        <begin position="7"/>
        <end position="117"/>
    </location>
</feature>
<dbReference type="Proteomes" id="UP000271031">
    <property type="component" value="Unassembled WGS sequence"/>
</dbReference>
<keyword evidence="2" id="KW-0808">Transferase</keyword>
<dbReference type="PANTHER" id="PTHR43685">
    <property type="entry name" value="GLYCOSYLTRANSFERASE"/>
    <property type="match status" value="1"/>
</dbReference>
<dbReference type="SUPFAM" id="SSF53448">
    <property type="entry name" value="Nucleotide-diphospho-sugar transferases"/>
    <property type="match status" value="1"/>
</dbReference>
<dbReference type="InterPro" id="IPR001173">
    <property type="entry name" value="Glyco_trans_2-like"/>
</dbReference>
<keyword evidence="3" id="KW-1185">Reference proteome</keyword>
<comment type="caution">
    <text evidence="2">The sequence shown here is derived from an EMBL/GenBank/DDBJ whole genome shotgun (WGS) entry which is preliminary data.</text>
</comment>
<reference evidence="2 3" key="1">
    <citation type="submission" date="2018-10" db="EMBL/GenBank/DDBJ databases">
        <title>Phylogenomics of Brevibacillus.</title>
        <authorList>
            <person name="Dunlap C."/>
        </authorList>
    </citation>
    <scope>NUCLEOTIDE SEQUENCE [LARGE SCALE GENOMIC DNA]</scope>
    <source>
        <strain evidence="2 3">JCM 15716</strain>
    </source>
</reference>
<evidence type="ECO:0000313" key="3">
    <source>
        <dbReference type="Proteomes" id="UP000271031"/>
    </source>
</evidence>
<dbReference type="AlphaFoldDB" id="A0A3M8CWM4"/>
<dbReference type="EMBL" id="RHHQ01000025">
    <property type="protein sequence ID" value="RNB80093.1"/>
    <property type="molecule type" value="Genomic_DNA"/>
</dbReference>
<dbReference type="OrthoDB" id="396512at2"/>
<dbReference type="InterPro" id="IPR029044">
    <property type="entry name" value="Nucleotide-diphossugar_trans"/>
</dbReference>
<dbReference type="RefSeq" id="WP_122921077.1">
    <property type="nucleotide sequence ID" value="NZ_RHHQ01000025.1"/>
</dbReference>